<accession>A0A816EWD4</accession>
<dbReference type="Proteomes" id="UP000681722">
    <property type="component" value="Unassembled WGS sequence"/>
</dbReference>
<evidence type="ECO:0000313" key="4">
    <source>
        <dbReference type="EMBL" id="CAF4590502.1"/>
    </source>
</evidence>
<reference evidence="2" key="1">
    <citation type="submission" date="2021-02" db="EMBL/GenBank/DDBJ databases">
        <authorList>
            <person name="Nowell W R."/>
        </authorList>
    </citation>
    <scope>NUCLEOTIDE SEQUENCE</scope>
</reference>
<gene>
    <name evidence="2" type="ORF">GPM918_LOCUS45701</name>
    <name evidence="1" type="ORF">OVA965_LOCUS17353</name>
    <name evidence="4" type="ORF">SRO942_LOCUS48474</name>
    <name evidence="3" type="ORF">TMI583_LOCUS17364</name>
</gene>
<organism evidence="2 5">
    <name type="scientific">Didymodactylos carnosus</name>
    <dbReference type="NCBI Taxonomy" id="1234261"/>
    <lineage>
        <taxon>Eukaryota</taxon>
        <taxon>Metazoa</taxon>
        <taxon>Spiralia</taxon>
        <taxon>Gnathifera</taxon>
        <taxon>Rotifera</taxon>
        <taxon>Eurotatoria</taxon>
        <taxon>Bdelloidea</taxon>
        <taxon>Philodinida</taxon>
        <taxon>Philodinidae</taxon>
        <taxon>Didymodactylos</taxon>
    </lineage>
</organism>
<dbReference type="Proteomes" id="UP000682733">
    <property type="component" value="Unassembled WGS sequence"/>
</dbReference>
<dbReference type="EMBL" id="CAJNOK010008300">
    <property type="protein sequence ID" value="CAF1059819.1"/>
    <property type="molecule type" value="Genomic_DNA"/>
</dbReference>
<dbReference type="Proteomes" id="UP000677228">
    <property type="component" value="Unassembled WGS sequence"/>
</dbReference>
<evidence type="ECO:0000313" key="1">
    <source>
        <dbReference type="EMBL" id="CAF1059819.1"/>
    </source>
</evidence>
<dbReference type="EMBL" id="CAJOBA010008315">
    <property type="protein sequence ID" value="CAF3825425.1"/>
    <property type="molecule type" value="Genomic_DNA"/>
</dbReference>
<name>A0A816EWD4_9BILA</name>
<dbReference type="EMBL" id="CAJOBC010124909">
    <property type="protein sequence ID" value="CAF4590502.1"/>
    <property type="molecule type" value="Genomic_DNA"/>
</dbReference>
<protein>
    <submittedName>
        <fullName evidence="2">Uncharacterized protein</fullName>
    </submittedName>
</protein>
<dbReference type="Proteomes" id="UP000663829">
    <property type="component" value="Unassembled WGS sequence"/>
</dbReference>
<proteinExistence type="predicted"/>
<evidence type="ECO:0000313" key="5">
    <source>
        <dbReference type="Proteomes" id="UP000663829"/>
    </source>
</evidence>
<dbReference type="EMBL" id="CAJNOQ010053124">
    <property type="protein sequence ID" value="CAF1654844.1"/>
    <property type="molecule type" value="Genomic_DNA"/>
</dbReference>
<comment type="caution">
    <text evidence="2">The sequence shown here is derived from an EMBL/GenBank/DDBJ whole genome shotgun (WGS) entry which is preliminary data.</text>
</comment>
<evidence type="ECO:0000313" key="2">
    <source>
        <dbReference type="EMBL" id="CAF1654844.1"/>
    </source>
</evidence>
<dbReference type="AlphaFoldDB" id="A0A816EWD4"/>
<sequence>MAASPDDPQIYSNYAVDITKNLILCEAIVDDYLVMYYTIVNGTITDKHICQSNIQELIKRAQSYENLFTAIGKHFEVKLERLL</sequence>
<keyword evidence="5" id="KW-1185">Reference proteome</keyword>
<evidence type="ECO:0000313" key="3">
    <source>
        <dbReference type="EMBL" id="CAF3825425.1"/>
    </source>
</evidence>